<evidence type="ECO:0000256" key="2">
    <source>
        <dbReference type="ARBA" id="ARBA00009177"/>
    </source>
</evidence>
<dbReference type="Pfam" id="PF03547">
    <property type="entry name" value="Mem_trans"/>
    <property type="match status" value="1"/>
</dbReference>
<dbReference type="GO" id="GO:0009734">
    <property type="term" value="P:auxin-activated signaling pathway"/>
    <property type="evidence" value="ECO:0007669"/>
    <property type="project" value="UniProtKB-KW"/>
</dbReference>
<comment type="subcellular location">
    <subcellularLocation>
        <location evidence="1">Membrane</location>
        <topology evidence="1">Multi-pass membrane protein</topology>
    </subcellularLocation>
</comment>
<dbReference type="GO" id="GO:0010329">
    <property type="term" value="F:auxin efflux transmembrane transporter activity"/>
    <property type="evidence" value="ECO:0007669"/>
    <property type="project" value="TreeGrafter"/>
</dbReference>
<evidence type="ECO:0000313" key="10">
    <source>
        <dbReference type="Proteomes" id="UP000027138"/>
    </source>
</evidence>
<dbReference type="PANTHER" id="PTHR31752">
    <property type="entry name" value="AUXIN EFFLUX CARRIER COMPONENT 1B-RELATED"/>
    <property type="match status" value="1"/>
</dbReference>
<evidence type="ECO:0000256" key="8">
    <source>
        <dbReference type="SAM" id="Phobius"/>
    </source>
</evidence>
<keyword evidence="6 8" id="KW-0472">Membrane</keyword>
<keyword evidence="4 8" id="KW-0812">Transmembrane</keyword>
<dbReference type="EMBL" id="KK915213">
    <property type="protein sequence ID" value="KDP23296.1"/>
    <property type="molecule type" value="Genomic_DNA"/>
</dbReference>
<protein>
    <submittedName>
        <fullName evidence="9">Uncharacterized protein</fullName>
    </submittedName>
</protein>
<keyword evidence="7" id="KW-0927">Auxin signaling pathway</keyword>
<name>A0A067JH97_JATCU</name>
<evidence type="ECO:0000256" key="3">
    <source>
        <dbReference type="ARBA" id="ARBA00022448"/>
    </source>
</evidence>
<evidence type="ECO:0000313" key="9">
    <source>
        <dbReference type="EMBL" id="KDP23296.1"/>
    </source>
</evidence>
<dbReference type="InterPro" id="IPR004776">
    <property type="entry name" value="Mem_transp_PIN-like"/>
</dbReference>
<comment type="similarity">
    <text evidence="2">Belongs to the auxin efflux carrier (TC 2.A.69.1) family.</text>
</comment>
<sequence length="123" mass="12956">MIGWEDVYKVAVAVAMVPLWHFEMPSIMEGSILIMSKAGTGTAMFSMGIFMALQEKVISCGAGLAVIGMILRFIAGPAAMAIGSIAVGLRGNVLLVAIIQAALPQSITSYYLEGCSSIDFTYS</sequence>
<dbReference type="STRING" id="180498.A0A067JH97"/>
<proteinExistence type="inferred from homology"/>
<reference evidence="9 10" key="1">
    <citation type="journal article" date="2014" name="PLoS ONE">
        <title>Global Analysis of Gene Expression Profiles in Physic Nut (Jatropha curcas L.) Seedlings Exposed to Salt Stress.</title>
        <authorList>
            <person name="Zhang L."/>
            <person name="Zhang C."/>
            <person name="Wu P."/>
            <person name="Chen Y."/>
            <person name="Li M."/>
            <person name="Jiang H."/>
            <person name="Wu G."/>
        </authorList>
    </citation>
    <scope>NUCLEOTIDE SEQUENCE [LARGE SCALE GENOMIC DNA]</scope>
    <source>
        <strain evidence="10">cv. GZQX0401</strain>
        <tissue evidence="9">Young leaves</tissue>
    </source>
</reference>
<dbReference type="Proteomes" id="UP000027138">
    <property type="component" value="Unassembled WGS sequence"/>
</dbReference>
<evidence type="ECO:0000256" key="4">
    <source>
        <dbReference type="ARBA" id="ARBA00022692"/>
    </source>
</evidence>
<dbReference type="InterPro" id="IPR051107">
    <property type="entry name" value="Auxin_Efflux_Carrier"/>
</dbReference>
<evidence type="ECO:0000256" key="5">
    <source>
        <dbReference type="ARBA" id="ARBA00022989"/>
    </source>
</evidence>
<feature type="transmembrane region" description="Helical" evidence="8">
    <location>
        <begin position="30"/>
        <end position="50"/>
    </location>
</feature>
<evidence type="ECO:0000256" key="7">
    <source>
        <dbReference type="ARBA" id="ARBA00023294"/>
    </source>
</evidence>
<evidence type="ECO:0000256" key="6">
    <source>
        <dbReference type="ARBA" id="ARBA00023136"/>
    </source>
</evidence>
<dbReference type="GO" id="GO:0005886">
    <property type="term" value="C:plasma membrane"/>
    <property type="evidence" value="ECO:0007669"/>
    <property type="project" value="TreeGrafter"/>
</dbReference>
<evidence type="ECO:0000256" key="1">
    <source>
        <dbReference type="ARBA" id="ARBA00004141"/>
    </source>
</evidence>
<dbReference type="GO" id="GO:0009926">
    <property type="term" value="P:auxin polar transport"/>
    <property type="evidence" value="ECO:0007669"/>
    <property type="project" value="TreeGrafter"/>
</dbReference>
<dbReference type="OrthoDB" id="2133778at2759"/>
<keyword evidence="10" id="KW-1185">Reference proteome</keyword>
<accession>A0A067JH97</accession>
<dbReference type="GO" id="GO:0005783">
    <property type="term" value="C:endoplasmic reticulum"/>
    <property type="evidence" value="ECO:0007669"/>
    <property type="project" value="TreeGrafter"/>
</dbReference>
<keyword evidence="3" id="KW-0813">Transport</keyword>
<organism evidence="9 10">
    <name type="scientific">Jatropha curcas</name>
    <name type="common">Barbados nut</name>
    <dbReference type="NCBI Taxonomy" id="180498"/>
    <lineage>
        <taxon>Eukaryota</taxon>
        <taxon>Viridiplantae</taxon>
        <taxon>Streptophyta</taxon>
        <taxon>Embryophyta</taxon>
        <taxon>Tracheophyta</taxon>
        <taxon>Spermatophyta</taxon>
        <taxon>Magnoliopsida</taxon>
        <taxon>eudicotyledons</taxon>
        <taxon>Gunneridae</taxon>
        <taxon>Pentapetalae</taxon>
        <taxon>rosids</taxon>
        <taxon>fabids</taxon>
        <taxon>Malpighiales</taxon>
        <taxon>Euphorbiaceae</taxon>
        <taxon>Crotonoideae</taxon>
        <taxon>Jatropheae</taxon>
        <taxon>Jatropha</taxon>
    </lineage>
</organism>
<dbReference type="PANTHER" id="PTHR31752:SF2">
    <property type="entry name" value="AUXIN EFFLUX CARRIER COMPONENT 5"/>
    <property type="match status" value="1"/>
</dbReference>
<dbReference type="AlphaFoldDB" id="A0A067JH97"/>
<keyword evidence="5 8" id="KW-1133">Transmembrane helix</keyword>
<gene>
    <name evidence="9" type="ORF">JCGZ_23129</name>
</gene>
<feature type="transmembrane region" description="Helical" evidence="8">
    <location>
        <begin position="57"/>
        <end position="75"/>
    </location>
</feature>